<dbReference type="GO" id="GO:0000156">
    <property type="term" value="F:phosphorelay response regulator activity"/>
    <property type="evidence" value="ECO:0007669"/>
    <property type="project" value="InterPro"/>
</dbReference>
<organism evidence="6 7">
    <name type="scientific">Roseburia zhanii</name>
    <dbReference type="NCBI Taxonomy" id="2763064"/>
    <lineage>
        <taxon>Bacteria</taxon>
        <taxon>Bacillati</taxon>
        <taxon>Bacillota</taxon>
        <taxon>Clostridia</taxon>
        <taxon>Lachnospirales</taxon>
        <taxon>Lachnospiraceae</taxon>
        <taxon>Roseburia</taxon>
    </lineage>
</organism>
<gene>
    <name evidence="6" type="ORF">H8S17_04140</name>
</gene>
<dbReference type="Proteomes" id="UP000606720">
    <property type="component" value="Unassembled WGS sequence"/>
</dbReference>
<feature type="domain" description="Response regulatory" evidence="4">
    <location>
        <begin position="3"/>
        <end position="121"/>
    </location>
</feature>
<reference evidence="6" key="1">
    <citation type="submission" date="2020-08" db="EMBL/GenBank/DDBJ databases">
        <title>Genome public.</title>
        <authorList>
            <person name="Liu C."/>
            <person name="Sun Q."/>
        </authorList>
    </citation>
    <scope>NUCLEOTIDE SEQUENCE</scope>
    <source>
        <strain evidence="6">BX1005</strain>
    </source>
</reference>
<feature type="modified residue" description="4-aspartylphosphate" evidence="3">
    <location>
        <position position="58"/>
    </location>
</feature>
<evidence type="ECO:0000256" key="2">
    <source>
        <dbReference type="ARBA" id="ARBA00024867"/>
    </source>
</evidence>
<dbReference type="Pfam" id="PF04397">
    <property type="entry name" value="LytTR"/>
    <property type="match status" value="1"/>
</dbReference>
<evidence type="ECO:0000259" key="4">
    <source>
        <dbReference type="PROSITE" id="PS50110"/>
    </source>
</evidence>
<dbReference type="EMBL" id="JACOPH010000002">
    <property type="protein sequence ID" value="MBC5713410.1"/>
    <property type="molecule type" value="Genomic_DNA"/>
</dbReference>
<comment type="function">
    <text evidence="2">May play the central regulatory role in sporulation. It may be an element of the effector pathway responsible for the activation of sporulation genes in response to nutritional stress. Spo0A may act in concert with spo0H (a sigma factor) to control the expression of some genes that are critical to the sporulation process.</text>
</comment>
<dbReference type="RefSeq" id="WP_186866357.1">
    <property type="nucleotide sequence ID" value="NZ_JACOPH010000002.1"/>
</dbReference>
<evidence type="ECO:0000256" key="1">
    <source>
        <dbReference type="ARBA" id="ARBA00018672"/>
    </source>
</evidence>
<dbReference type="PROSITE" id="PS50930">
    <property type="entry name" value="HTH_LYTTR"/>
    <property type="match status" value="1"/>
</dbReference>
<comment type="caution">
    <text evidence="6">The sequence shown here is derived from an EMBL/GenBank/DDBJ whole genome shotgun (WGS) entry which is preliminary data.</text>
</comment>
<dbReference type="PANTHER" id="PTHR37299">
    <property type="entry name" value="TRANSCRIPTIONAL REGULATOR-RELATED"/>
    <property type="match status" value="1"/>
</dbReference>
<proteinExistence type="predicted"/>
<accession>A0A923RT28</accession>
<dbReference type="InterPro" id="IPR007492">
    <property type="entry name" value="LytTR_DNA-bd_dom"/>
</dbReference>
<dbReference type="InterPro" id="IPR001789">
    <property type="entry name" value="Sig_transdc_resp-reg_receiver"/>
</dbReference>
<evidence type="ECO:0000259" key="5">
    <source>
        <dbReference type="PROSITE" id="PS50930"/>
    </source>
</evidence>
<dbReference type="AlphaFoldDB" id="A0A923RT28"/>
<dbReference type="Pfam" id="PF00072">
    <property type="entry name" value="Response_reg"/>
    <property type="match status" value="1"/>
</dbReference>
<evidence type="ECO:0000313" key="7">
    <source>
        <dbReference type="Proteomes" id="UP000606720"/>
    </source>
</evidence>
<dbReference type="SUPFAM" id="SSF52172">
    <property type="entry name" value="CheY-like"/>
    <property type="match status" value="1"/>
</dbReference>
<dbReference type="PROSITE" id="PS50110">
    <property type="entry name" value="RESPONSE_REGULATORY"/>
    <property type="match status" value="1"/>
</dbReference>
<dbReference type="SMART" id="SM00850">
    <property type="entry name" value="LytTR"/>
    <property type="match status" value="1"/>
</dbReference>
<keyword evidence="3" id="KW-0597">Phosphoprotein</keyword>
<dbReference type="Gene3D" id="3.40.50.2300">
    <property type="match status" value="1"/>
</dbReference>
<feature type="domain" description="HTH LytTR-type" evidence="5">
    <location>
        <begin position="131"/>
        <end position="232"/>
    </location>
</feature>
<evidence type="ECO:0000256" key="3">
    <source>
        <dbReference type="PROSITE-ProRule" id="PRU00169"/>
    </source>
</evidence>
<dbReference type="GO" id="GO:0003677">
    <property type="term" value="F:DNA binding"/>
    <property type="evidence" value="ECO:0007669"/>
    <property type="project" value="InterPro"/>
</dbReference>
<keyword evidence="7" id="KW-1185">Reference proteome</keyword>
<dbReference type="Gene3D" id="2.40.50.1020">
    <property type="entry name" value="LytTr DNA-binding domain"/>
    <property type="match status" value="1"/>
</dbReference>
<evidence type="ECO:0000313" key="6">
    <source>
        <dbReference type="EMBL" id="MBC5713410.1"/>
    </source>
</evidence>
<name>A0A923RT28_9FIRM</name>
<sequence>MLRIAVCDDNERFLKDAVSMIERWSEESGRSVEIFCFDNGDDLIAKNAMHQMDIILLDIIMPLFNGMEAAKELRKQDMTADIIFLTSSTEFALESYEVKAKGYLLKPVSYEKLWELLEECGRDFQADNKYLVVKTKFGYQKIFYRDIEYIEAQNKTIIFYMQNGKTAATAETLSSFENKLNDSEGFFKCHRSYIVYIPNVDNFNASEINTRSGYRIPIARGYGKAFKEAYFAYMFQN</sequence>
<dbReference type="InterPro" id="IPR011006">
    <property type="entry name" value="CheY-like_superfamily"/>
</dbReference>
<dbReference type="PANTHER" id="PTHR37299:SF1">
    <property type="entry name" value="STAGE 0 SPORULATION PROTEIN A HOMOLOG"/>
    <property type="match status" value="1"/>
</dbReference>
<protein>
    <recommendedName>
        <fullName evidence="1">Stage 0 sporulation protein A homolog</fullName>
    </recommendedName>
</protein>
<dbReference type="InterPro" id="IPR046947">
    <property type="entry name" value="LytR-like"/>
</dbReference>
<dbReference type="SMART" id="SM00448">
    <property type="entry name" value="REC"/>
    <property type="match status" value="1"/>
</dbReference>